<name>A0A0F9WZI3_9ZZZZ</name>
<dbReference type="EMBL" id="LAZR01000171">
    <property type="protein sequence ID" value="KKN84488.1"/>
    <property type="molecule type" value="Genomic_DNA"/>
</dbReference>
<sequence length="151" mass="17066">MRANAESQLRSEIKALEYEIESCPAVSYHTQKPEDIGACVHPWNKVYEGEGDDYGRTICMACNEVLIEPFPEEEIELMNKDTCDKTHLDDLPVLARDIAAAFLPDGPQCKKYVPVELGQSRCLLPTPHPNEDHVFMCGLGDEEIEAWEQED</sequence>
<comment type="caution">
    <text evidence="1">The sequence shown here is derived from an EMBL/GenBank/DDBJ whole genome shotgun (WGS) entry which is preliminary data.</text>
</comment>
<dbReference type="AlphaFoldDB" id="A0A0F9WZI3"/>
<evidence type="ECO:0000313" key="1">
    <source>
        <dbReference type="EMBL" id="KKN84488.1"/>
    </source>
</evidence>
<organism evidence="1">
    <name type="scientific">marine sediment metagenome</name>
    <dbReference type="NCBI Taxonomy" id="412755"/>
    <lineage>
        <taxon>unclassified sequences</taxon>
        <taxon>metagenomes</taxon>
        <taxon>ecological metagenomes</taxon>
    </lineage>
</organism>
<protein>
    <submittedName>
        <fullName evidence="1">Uncharacterized protein</fullName>
    </submittedName>
</protein>
<proteinExistence type="predicted"/>
<reference evidence="1" key="1">
    <citation type="journal article" date="2015" name="Nature">
        <title>Complex archaea that bridge the gap between prokaryotes and eukaryotes.</title>
        <authorList>
            <person name="Spang A."/>
            <person name="Saw J.H."/>
            <person name="Jorgensen S.L."/>
            <person name="Zaremba-Niedzwiedzka K."/>
            <person name="Martijn J."/>
            <person name="Lind A.E."/>
            <person name="van Eijk R."/>
            <person name="Schleper C."/>
            <person name="Guy L."/>
            <person name="Ettema T.J."/>
        </authorList>
    </citation>
    <scope>NUCLEOTIDE SEQUENCE</scope>
</reference>
<accession>A0A0F9WZI3</accession>
<gene>
    <name evidence="1" type="ORF">LCGC14_0289500</name>
</gene>